<reference evidence="1" key="1">
    <citation type="submission" date="2021-02" db="EMBL/GenBank/DDBJ databases">
        <title>Genome sequence Cadophora malorum strain M34.</title>
        <authorList>
            <person name="Stefanovic E."/>
            <person name="Vu D."/>
            <person name="Scully C."/>
            <person name="Dijksterhuis J."/>
            <person name="Roader J."/>
            <person name="Houbraken J."/>
        </authorList>
    </citation>
    <scope>NUCLEOTIDE SEQUENCE</scope>
    <source>
        <strain evidence="1">M34</strain>
    </source>
</reference>
<keyword evidence="2" id="KW-1185">Reference proteome</keyword>
<gene>
    <name evidence="1" type="ORF">IFR04_012865</name>
</gene>
<sequence>MSVLDSAVAHMPELQTKIVLLELFNDTLQPPTEHNPSEHMPSNQAVSSASRVLPYIKEKELVETLAFLASITDDPGKVVAACVEEGSSGTSMTVNLAVNNGGLVDVVEGFEKMASVLQGIARKEQIASTDEMDLLERVIKLNQNRILCRLKSKHAMLKCRNKKAKMEKPKIIPTLAQAVATLDSRAIGGFSSEEVQQPREIGRHMNRLFEKLESFTKVEATSEMGARVLFDIVLASHRLCVSGMLQQLLTLGSFEDEQKLSIGRITHKLSRYRTACFFLVQAAVRFSVFRQIKVSVVKKSTSPLSLVEEPPKFVDGVITDLFREDEVESARFRFQHRLRKKKLRHESFCTSVFTMKYVVHAEIQLLFHYELQSCTFPPRVICSGKMACFLCNLFLKEHGKYFVPSTHGRVYEKWILPSSLGGLQGTKASDMLSVVDRFHTALDGILKREILTPSKTIPQPSESHIIHSAIWSEAPEASLLPIQRIDSGYDGEEKDNVAYSLTTIESRLPSDTPLCFETPAGSSSFRSIQSQPSSVEAKSPYIMLTKEKEMSLTLSPSCRVIKVSTPRIHLTFSYQAWEQSLASLSVIKILDEVVGCRLQFTWLDDYKSLDRDSTMIDLDEAAETFQETIDQLAGSCEFCVKKGKDIVSIRTTYS</sequence>
<comment type="caution">
    <text evidence="1">The sequence shown here is derived from an EMBL/GenBank/DDBJ whole genome shotgun (WGS) entry which is preliminary data.</text>
</comment>
<dbReference type="Pfam" id="PF14441">
    <property type="entry name" value="OTT_1508_deam"/>
    <property type="match status" value="1"/>
</dbReference>
<dbReference type="InterPro" id="IPR027796">
    <property type="entry name" value="OTT_1508_deam-like"/>
</dbReference>
<proteinExistence type="predicted"/>
<evidence type="ECO:0000313" key="1">
    <source>
        <dbReference type="EMBL" id="KAG4413998.1"/>
    </source>
</evidence>
<dbReference type="EMBL" id="JAFJYH010000286">
    <property type="protein sequence ID" value="KAG4413998.1"/>
    <property type="molecule type" value="Genomic_DNA"/>
</dbReference>
<evidence type="ECO:0000313" key="2">
    <source>
        <dbReference type="Proteomes" id="UP000664132"/>
    </source>
</evidence>
<accession>A0A8H7W6D6</accession>
<dbReference type="Proteomes" id="UP000664132">
    <property type="component" value="Unassembled WGS sequence"/>
</dbReference>
<dbReference type="OrthoDB" id="4851849at2759"/>
<dbReference type="AlphaFoldDB" id="A0A8H7W6D6"/>
<name>A0A8H7W6D6_9HELO</name>
<protein>
    <submittedName>
        <fullName evidence="1">Uncharacterized protein</fullName>
    </submittedName>
</protein>
<organism evidence="1 2">
    <name type="scientific">Cadophora malorum</name>
    <dbReference type="NCBI Taxonomy" id="108018"/>
    <lineage>
        <taxon>Eukaryota</taxon>
        <taxon>Fungi</taxon>
        <taxon>Dikarya</taxon>
        <taxon>Ascomycota</taxon>
        <taxon>Pezizomycotina</taxon>
        <taxon>Leotiomycetes</taxon>
        <taxon>Helotiales</taxon>
        <taxon>Ploettnerulaceae</taxon>
        <taxon>Cadophora</taxon>
    </lineage>
</organism>